<evidence type="ECO:0000313" key="2">
    <source>
        <dbReference type="EMBL" id="CAH3996544.1"/>
    </source>
</evidence>
<organism evidence="2 3">
    <name type="scientific">Pieris brassicae</name>
    <name type="common">White butterfly</name>
    <name type="synonym">Large white butterfly</name>
    <dbReference type="NCBI Taxonomy" id="7116"/>
    <lineage>
        <taxon>Eukaryota</taxon>
        <taxon>Metazoa</taxon>
        <taxon>Ecdysozoa</taxon>
        <taxon>Arthropoda</taxon>
        <taxon>Hexapoda</taxon>
        <taxon>Insecta</taxon>
        <taxon>Pterygota</taxon>
        <taxon>Neoptera</taxon>
        <taxon>Endopterygota</taxon>
        <taxon>Lepidoptera</taxon>
        <taxon>Glossata</taxon>
        <taxon>Ditrysia</taxon>
        <taxon>Papilionoidea</taxon>
        <taxon>Pieridae</taxon>
        <taxon>Pierinae</taxon>
        <taxon>Pieris</taxon>
    </lineage>
</organism>
<proteinExistence type="predicted"/>
<comment type="caution">
    <text evidence="2">The sequence shown here is derived from an EMBL/GenBank/DDBJ whole genome shotgun (WGS) entry which is preliminary data.</text>
</comment>
<feature type="signal peptide" evidence="1">
    <location>
        <begin position="1"/>
        <end position="15"/>
    </location>
</feature>
<feature type="chain" id="PRO_5040224983" description="Cuticle protein" evidence="1">
    <location>
        <begin position="16"/>
        <end position="127"/>
    </location>
</feature>
<evidence type="ECO:0000256" key="1">
    <source>
        <dbReference type="SAM" id="SignalP"/>
    </source>
</evidence>
<dbReference type="Proteomes" id="UP001152562">
    <property type="component" value="Unassembled WGS sequence"/>
</dbReference>
<keyword evidence="1" id="KW-0732">Signal</keyword>
<protein>
    <recommendedName>
        <fullName evidence="4">Cuticle protein</fullName>
    </recommendedName>
</protein>
<sequence>MEKIVFVTLLASAFAAPGYYVPLAKSTLTTSSQTVDHGSSHILHAPLMVPLAKTTSTHSNQVVNHGSTAIYHAPAVYHAPLHHVETTVEHHPVVFPATSIYSYKTPDSAITHHSSEVHETVPYYAYH</sequence>
<dbReference type="EMBL" id="CALOZG010000003">
    <property type="protein sequence ID" value="CAH3996544.1"/>
    <property type="molecule type" value="Genomic_DNA"/>
</dbReference>
<reference evidence="2" key="1">
    <citation type="submission" date="2022-05" db="EMBL/GenBank/DDBJ databases">
        <authorList>
            <person name="Okamura Y."/>
        </authorList>
    </citation>
    <scope>NUCLEOTIDE SEQUENCE</scope>
</reference>
<evidence type="ECO:0008006" key="4">
    <source>
        <dbReference type="Google" id="ProtNLM"/>
    </source>
</evidence>
<gene>
    <name evidence="2" type="ORF">PIBRA_LOCUS2387</name>
</gene>
<keyword evidence="3" id="KW-1185">Reference proteome</keyword>
<accession>A0A9P0X627</accession>
<dbReference type="AlphaFoldDB" id="A0A9P0X627"/>
<name>A0A9P0X627_PIEBR</name>
<evidence type="ECO:0000313" key="3">
    <source>
        <dbReference type="Proteomes" id="UP001152562"/>
    </source>
</evidence>